<dbReference type="SUPFAM" id="SSF52540">
    <property type="entry name" value="P-loop containing nucleoside triphosphate hydrolases"/>
    <property type="match status" value="1"/>
</dbReference>
<dbReference type="KEGG" id="hhq:HPSH169_00870"/>
<protein>
    <submittedName>
        <fullName evidence="4">ABC transporter ATP-binding protein</fullName>
    </submittedName>
</protein>
<dbReference type="Gene3D" id="3.40.50.300">
    <property type="entry name" value="P-loop containing nucleotide triphosphate hydrolases"/>
    <property type="match status" value="1"/>
</dbReference>
<dbReference type="PROSITE" id="PS50893">
    <property type="entry name" value="ABC_TRANSPORTER_2"/>
    <property type="match status" value="1"/>
</dbReference>
<keyword evidence="1" id="KW-0547">Nucleotide-binding</keyword>
<dbReference type="InterPro" id="IPR017871">
    <property type="entry name" value="ABC_transporter-like_CS"/>
</dbReference>
<dbReference type="GO" id="GO:0016887">
    <property type="term" value="F:ATP hydrolysis activity"/>
    <property type="evidence" value="ECO:0007669"/>
    <property type="project" value="InterPro"/>
</dbReference>
<evidence type="ECO:0000313" key="5">
    <source>
        <dbReference type="Proteomes" id="UP000005007"/>
    </source>
</evidence>
<dbReference type="SMART" id="SM00382">
    <property type="entry name" value="AAA"/>
    <property type="match status" value="1"/>
</dbReference>
<evidence type="ECO:0000256" key="1">
    <source>
        <dbReference type="ARBA" id="ARBA00022741"/>
    </source>
</evidence>
<name>A0A0E0W9T9_HELPX</name>
<dbReference type="PANTHER" id="PTHR42798:SF2">
    <property type="entry name" value="ABC TRANSPORTER ATP-BINDING PROTEIN MG467-RELATED"/>
    <property type="match status" value="1"/>
</dbReference>
<organism evidence="4 5">
    <name type="scientific">Helicobacter pylori Shi169</name>
    <dbReference type="NCBI Taxonomy" id="1163741"/>
    <lineage>
        <taxon>Bacteria</taxon>
        <taxon>Pseudomonadati</taxon>
        <taxon>Campylobacterota</taxon>
        <taxon>Epsilonproteobacteria</taxon>
        <taxon>Campylobacterales</taxon>
        <taxon>Helicobacteraceae</taxon>
        <taxon>Helicobacter</taxon>
    </lineage>
</organism>
<reference evidence="4 5" key="1">
    <citation type="submission" date="2012-04" db="EMBL/GenBank/DDBJ databases">
        <authorList>
            <person name="Kersulyte D."/>
            <person name="Cabrera L."/>
            <person name="Pacheco R."/>
            <person name="Herrera P."/>
            <person name="Rodriguez C."/>
            <person name="Gilman R.H."/>
            <person name="Berg D.E."/>
        </authorList>
    </citation>
    <scope>NUCLEOTIDE SEQUENCE [LARGE SCALE GENOMIC DNA]</scope>
    <source>
        <strain evidence="4 5">Shi169</strain>
    </source>
</reference>
<dbReference type="Pfam" id="PF00005">
    <property type="entry name" value="ABC_tran"/>
    <property type="match status" value="1"/>
</dbReference>
<dbReference type="RefSeq" id="WP_000568558.1">
    <property type="nucleotide sequence ID" value="NC_017740.1"/>
</dbReference>
<dbReference type="InterPro" id="IPR003439">
    <property type="entry name" value="ABC_transporter-like_ATP-bd"/>
</dbReference>
<dbReference type="GO" id="GO:0005524">
    <property type="term" value="F:ATP binding"/>
    <property type="evidence" value="ECO:0007669"/>
    <property type="project" value="UniProtKB-KW"/>
</dbReference>
<proteinExistence type="predicted"/>
<dbReference type="InterPro" id="IPR027417">
    <property type="entry name" value="P-loop_NTPase"/>
</dbReference>
<dbReference type="PROSITE" id="PS00211">
    <property type="entry name" value="ABC_TRANSPORTER_1"/>
    <property type="match status" value="1"/>
</dbReference>
<dbReference type="AlphaFoldDB" id="A0A0E0W9T9"/>
<dbReference type="PANTHER" id="PTHR42798">
    <property type="entry name" value="LIPOPROTEIN-RELEASING SYSTEM ATP-BINDING PROTEIN LOLD"/>
    <property type="match status" value="1"/>
</dbReference>
<feature type="domain" description="ABC transporter" evidence="3">
    <location>
        <begin position="2"/>
        <end position="213"/>
    </location>
</feature>
<keyword evidence="2 4" id="KW-0067">ATP-binding</keyword>
<dbReference type="Proteomes" id="UP000005007">
    <property type="component" value="Chromosome"/>
</dbReference>
<dbReference type="EMBL" id="CP003473">
    <property type="protein sequence ID" value="AFH98884.1"/>
    <property type="molecule type" value="Genomic_DNA"/>
</dbReference>
<evidence type="ECO:0000256" key="2">
    <source>
        <dbReference type="ARBA" id="ARBA00022840"/>
    </source>
</evidence>
<dbReference type="PATRIC" id="fig|1163741.3.peg.179"/>
<gene>
    <name evidence="4" type="ORF">HPSH169_00870</name>
</gene>
<accession>A0A0E0W9T9</accession>
<dbReference type="InterPro" id="IPR003593">
    <property type="entry name" value="AAA+_ATPase"/>
</dbReference>
<evidence type="ECO:0000313" key="4">
    <source>
        <dbReference type="EMBL" id="AFH98884.1"/>
    </source>
</evidence>
<sequence>MIEAINISHAFEKPLYNGVNLRIKPKESLAILGVSGSGKSTLLSHLATMLKPDSGTISLLEHQDIYALNSKKLLELRRLKVGIVFQSHYLFKGFSALENLQVASILAKQEIDHSLLEQLGIAHTLKQGVGELSGGQQQRLSIVRVLSKKPKIIIADEPTGNLDTTSANQVINMLQNYITEKEGALVLATHDEHLAFTCSQVYRLEKEVLIKEK</sequence>
<evidence type="ECO:0000259" key="3">
    <source>
        <dbReference type="PROSITE" id="PS50893"/>
    </source>
</evidence>
<dbReference type="HOGENOM" id="CLU_000604_1_22_7"/>